<dbReference type="PANTHER" id="PTHR13142">
    <property type="entry name" value="INNER CENTROMERE PROTEIN"/>
    <property type="match status" value="1"/>
</dbReference>
<dbReference type="AlphaFoldDB" id="A0A1Q3EWQ6"/>
<feature type="compositionally biased region" description="Polar residues" evidence="5">
    <location>
        <begin position="327"/>
        <end position="344"/>
    </location>
</feature>
<protein>
    <submittedName>
        <fullName evidence="7">Putative trichohyalin-plectin-similarity domain protein</fullName>
    </submittedName>
</protein>
<feature type="compositionally biased region" description="Low complexity" evidence="5">
    <location>
        <begin position="609"/>
        <end position="619"/>
    </location>
</feature>
<proteinExistence type="inferred from homology"/>
<dbReference type="GO" id="GO:0051257">
    <property type="term" value="P:meiotic spindle midzone assembly"/>
    <property type="evidence" value="ECO:0007669"/>
    <property type="project" value="TreeGrafter"/>
</dbReference>
<feature type="compositionally biased region" description="Low complexity" evidence="5">
    <location>
        <begin position="72"/>
        <end position="108"/>
    </location>
</feature>
<feature type="compositionally biased region" description="Polar residues" evidence="5">
    <location>
        <begin position="585"/>
        <end position="600"/>
    </location>
</feature>
<dbReference type="GO" id="GO:0045132">
    <property type="term" value="P:meiotic chromosome segregation"/>
    <property type="evidence" value="ECO:0007669"/>
    <property type="project" value="InterPro"/>
</dbReference>
<feature type="compositionally biased region" description="Polar residues" evidence="5">
    <location>
        <begin position="38"/>
        <end position="48"/>
    </location>
</feature>
<dbReference type="InterPro" id="IPR011515">
    <property type="entry name" value="Shugoshin_C"/>
</dbReference>
<dbReference type="GO" id="GO:0030496">
    <property type="term" value="C:midbody"/>
    <property type="evidence" value="ECO:0007669"/>
    <property type="project" value="TreeGrafter"/>
</dbReference>
<feature type="compositionally biased region" description="Basic and acidic residues" evidence="5">
    <location>
        <begin position="621"/>
        <end position="633"/>
    </location>
</feature>
<comment type="similarity">
    <text evidence="2">Belongs to the shugoshin family.</text>
</comment>
<dbReference type="GO" id="GO:0051310">
    <property type="term" value="P:metaphase chromosome alignment"/>
    <property type="evidence" value="ECO:0007669"/>
    <property type="project" value="TreeGrafter"/>
</dbReference>
<feature type="domain" description="Shugoshin C-terminal" evidence="6">
    <location>
        <begin position="116"/>
        <end position="140"/>
    </location>
</feature>
<dbReference type="GO" id="GO:0000281">
    <property type="term" value="P:mitotic cytokinesis"/>
    <property type="evidence" value="ECO:0007669"/>
    <property type="project" value="TreeGrafter"/>
</dbReference>
<feature type="compositionally biased region" description="Basic and acidic residues" evidence="5">
    <location>
        <begin position="640"/>
        <end position="667"/>
    </location>
</feature>
<dbReference type="GO" id="GO:0032133">
    <property type="term" value="C:chromosome passenger complex"/>
    <property type="evidence" value="ECO:0007669"/>
    <property type="project" value="TreeGrafter"/>
</dbReference>
<evidence type="ECO:0000259" key="6">
    <source>
        <dbReference type="Pfam" id="PF07557"/>
    </source>
</evidence>
<evidence type="ECO:0000313" key="7">
    <source>
        <dbReference type="EMBL" id="JAV19638.1"/>
    </source>
</evidence>
<comment type="subcellular location">
    <subcellularLocation>
        <location evidence="1">Cytoplasm</location>
    </subcellularLocation>
</comment>
<feature type="compositionally biased region" description="Acidic residues" evidence="5">
    <location>
        <begin position="786"/>
        <end position="796"/>
    </location>
</feature>
<name>A0A1Q3EWQ6_CULTA</name>
<accession>A0A1Q3EWQ6</accession>
<dbReference type="PANTHER" id="PTHR13142:SF1">
    <property type="entry name" value="INNER CENTROMERE PROTEIN"/>
    <property type="match status" value="1"/>
</dbReference>
<feature type="region of interest" description="Disordered" evidence="5">
    <location>
        <begin position="186"/>
        <end position="347"/>
    </location>
</feature>
<evidence type="ECO:0000256" key="4">
    <source>
        <dbReference type="ARBA" id="ARBA00022829"/>
    </source>
</evidence>
<feature type="region of interest" description="Disordered" evidence="5">
    <location>
        <begin position="37"/>
        <end position="146"/>
    </location>
</feature>
<dbReference type="GO" id="GO:0005737">
    <property type="term" value="C:cytoplasm"/>
    <property type="evidence" value="ECO:0007669"/>
    <property type="project" value="UniProtKB-SubCell"/>
</dbReference>
<feature type="compositionally biased region" description="Polar residues" evidence="5">
    <location>
        <begin position="528"/>
        <end position="576"/>
    </location>
</feature>
<feature type="compositionally biased region" description="Pro residues" evidence="5">
    <location>
        <begin position="241"/>
        <end position="251"/>
    </location>
</feature>
<reference evidence="7" key="1">
    <citation type="submission" date="2017-01" db="EMBL/GenBank/DDBJ databases">
        <title>A deep insight into the sialotranscriptome of adult male and female Cluex tarsalis mosquitoes.</title>
        <authorList>
            <person name="Ribeiro J.M."/>
            <person name="Moreira F."/>
            <person name="Bernard K.A."/>
            <person name="Calvo E."/>
        </authorList>
    </citation>
    <scope>NUCLEOTIDE SEQUENCE</scope>
    <source>
        <strain evidence="7">Kern County</strain>
        <tissue evidence="7">Salivary glands</tissue>
    </source>
</reference>
<feature type="compositionally biased region" description="Low complexity" evidence="5">
    <location>
        <begin position="515"/>
        <end position="527"/>
    </location>
</feature>
<feature type="region of interest" description="Disordered" evidence="5">
    <location>
        <begin position="465"/>
        <end position="667"/>
    </location>
</feature>
<feature type="compositionally biased region" description="Basic residues" evidence="5">
    <location>
        <begin position="254"/>
        <end position="263"/>
    </location>
</feature>
<dbReference type="GO" id="GO:0000776">
    <property type="term" value="C:kinetochore"/>
    <property type="evidence" value="ECO:0007669"/>
    <property type="project" value="TreeGrafter"/>
</dbReference>
<dbReference type="EMBL" id="GFDL01015407">
    <property type="protein sequence ID" value="JAV19638.1"/>
    <property type="molecule type" value="Transcribed_RNA"/>
</dbReference>
<evidence type="ECO:0000256" key="1">
    <source>
        <dbReference type="ARBA" id="ARBA00004496"/>
    </source>
</evidence>
<sequence>MDDLMSKFSEVLLQTFAAEARLEEEFKKCTLKLDEHITQSITNGTPVQNKKRPKRLDSLDDADEPEPEDKSSTSVAAASSSTRSSQQQQQSRKNSVRQKSLETAPAAPELEESSSGRPARSARVKAIKNLKEPTLNSKMRQPSMVAIKQERISIEARKDRNDVEPMELDVENDANVLNGVAPLATISEQQKKKSDEGFGSTNEKEDGTAAAEPSREMSIMVIPQPIPKVEVLSDDEAAEKMPPPSMPPPSKPAAKSKAKAKKVKSSEALPMPIKREKDADDSAMSSAESTPSNASSVRSSSTRAASKKKKESAQAPIVNIKKEKVSTGRTKGKASTQASPTASEKSVYEDALEGGDAVMKPLLVAVGKMPLVDAEKNRTFAMDKNGTFTAAANGTFVVPSPTAAANGTFNVKSPENAGNATFDVRPPANSTVVMDNKKGTPEVNASIMTEDNSLVDNSPEKAPVVVPAKKPAVAKKPQTATQSKSKKNNELFSIQSPIKSRIEAFEKAAVGSPMHTRTGTATGKHTTPSQSSRLPSKASTTPLASQRFPSSAKASQHTPTAQNPLHTTSKGISASASKLAHLQKKPQTTAALTKSQSLSREPSMERATLSAASSSSSLAVMDEKKKKREEKQRLAAQQREQMDKEKREHAERLMREKEEKHRKLVQEKEEKLRAEAVKKARKMEEFEKRRHLEELNQRMLAEQKREELAKLEQQQRAEQADMFKMNQAKENYEIKLHKQMYQQKMQQQQKNAQAQAMQQQQQQLQLKKIKDKQAAADKETFNFDMIETDDSTDDESTNTAPNKKSKRPPLPAWCSKEERRQPMRIQTEIKLKVIDHFFSVAPMTPDLREIFPAIDARKLKRNSSAVWRTPPRYSQMPKY</sequence>
<keyword evidence="4" id="KW-0159">Chromosome partition</keyword>
<dbReference type="Pfam" id="PF07557">
    <property type="entry name" value="Shugoshin_C"/>
    <property type="match status" value="1"/>
</dbReference>
<dbReference type="GO" id="GO:0005634">
    <property type="term" value="C:nucleus"/>
    <property type="evidence" value="ECO:0007669"/>
    <property type="project" value="InterPro"/>
</dbReference>
<evidence type="ECO:0000256" key="5">
    <source>
        <dbReference type="SAM" id="MobiDB-lite"/>
    </source>
</evidence>
<evidence type="ECO:0000256" key="3">
    <source>
        <dbReference type="ARBA" id="ARBA00022490"/>
    </source>
</evidence>
<keyword evidence="3" id="KW-0963">Cytoplasm</keyword>
<feature type="compositionally biased region" description="Basic and acidic residues" evidence="5">
    <location>
        <begin position="189"/>
        <end position="207"/>
    </location>
</feature>
<dbReference type="GO" id="GO:1990385">
    <property type="term" value="C:meiotic spindle midzone"/>
    <property type="evidence" value="ECO:0007669"/>
    <property type="project" value="TreeGrafter"/>
</dbReference>
<feature type="compositionally biased region" description="Low complexity" evidence="5">
    <location>
        <begin position="465"/>
        <end position="477"/>
    </location>
</feature>
<feature type="compositionally biased region" description="Low complexity" evidence="5">
    <location>
        <begin position="282"/>
        <end position="304"/>
    </location>
</feature>
<evidence type="ECO:0000256" key="2">
    <source>
        <dbReference type="ARBA" id="ARBA00010845"/>
    </source>
</evidence>
<feature type="region of interest" description="Disordered" evidence="5">
    <location>
        <begin position="778"/>
        <end position="821"/>
    </location>
</feature>
<organism evidence="7">
    <name type="scientific">Culex tarsalis</name>
    <name type="common">Encephalitis mosquito</name>
    <dbReference type="NCBI Taxonomy" id="7177"/>
    <lineage>
        <taxon>Eukaryota</taxon>
        <taxon>Metazoa</taxon>
        <taxon>Ecdysozoa</taxon>
        <taxon>Arthropoda</taxon>
        <taxon>Hexapoda</taxon>
        <taxon>Insecta</taxon>
        <taxon>Pterygota</taxon>
        <taxon>Neoptera</taxon>
        <taxon>Endopterygota</taxon>
        <taxon>Diptera</taxon>
        <taxon>Nematocera</taxon>
        <taxon>Culicoidea</taxon>
        <taxon>Culicidae</taxon>
        <taxon>Culicinae</taxon>
        <taxon>Culicini</taxon>
        <taxon>Culex</taxon>
        <taxon>Culex</taxon>
    </lineage>
</organism>